<organism evidence="1 2">
    <name type="scientific">Primorskyibacter sedentarius</name>
    <dbReference type="NCBI Taxonomy" id="745311"/>
    <lineage>
        <taxon>Bacteria</taxon>
        <taxon>Pseudomonadati</taxon>
        <taxon>Pseudomonadota</taxon>
        <taxon>Alphaproteobacteria</taxon>
        <taxon>Rhodobacterales</taxon>
        <taxon>Roseobacteraceae</taxon>
        <taxon>Primorskyibacter</taxon>
    </lineage>
</organism>
<evidence type="ECO:0000313" key="2">
    <source>
        <dbReference type="Proteomes" id="UP000295696"/>
    </source>
</evidence>
<accession>A0A4R3J5A4</accession>
<dbReference type="Proteomes" id="UP000295696">
    <property type="component" value="Unassembled WGS sequence"/>
</dbReference>
<evidence type="ECO:0000313" key="1">
    <source>
        <dbReference type="EMBL" id="TCS60424.1"/>
    </source>
</evidence>
<gene>
    <name evidence="1" type="ORF">EDD52_11422</name>
</gene>
<reference evidence="1 2" key="1">
    <citation type="submission" date="2019-03" db="EMBL/GenBank/DDBJ databases">
        <title>Genomic Encyclopedia of Type Strains, Phase IV (KMG-IV): sequencing the most valuable type-strain genomes for metagenomic binning, comparative biology and taxonomic classification.</title>
        <authorList>
            <person name="Goeker M."/>
        </authorList>
    </citation>
    <scope>NUCLEOTIDE SEQUENCE [LARGE SCALE GENOMIC DNA]</scope>
    <source>
        <strain evidence="1 2">DSM 104836</strain>
    </source>
</reference>
<keyword evidence="2" id="KW-1185">Reference proteome</keyword>
<comment type="caution">
    <text evidence="1">The sequence shown here is derived from an EMBL/GenBank/DDBJ whole genome shotgun (WGS) entry which is preliminary data.</text>
</comment>
<sequence length="107" mass="12169">MFCAVSIYELADTPTNTDVPFSIPNRSTTDWLQLPLEGKVDYGSFAAQALFDGNECFDRKAQNITGLPKLSYYYSSDQQGYFIEIRHDLILVHDTVRNLIIISSRAR</sequence>
<proteinExistence type="predicted"/>
<dbReference type="EMBL" id="SLZU01000014">
    <property type="protein sequence ID" value="TCS60424.1"/>
    <property type="molecule type" value="Genomic_DNA"/>
</dbReference>
<name>A0A4R3J5A4_9RHOB</name>
<dbReference type="AlphaFoldDB" id="A0A4R3J5A4"/>
<protein>
    <submittedName>
        <fullName evidence="1">Uncharacterized protein</fullName>
    </submittedName>
</protein>